<evidence type="ECO:0000313" key="1">
    <source>
        <dbReference type="EMBL" id="EEQ97822.1"/>
    </source>
</evidence>
<dbReference type="InParanoid" id="C5LZL9"/>
<dbReference type="GeneID" id="9037295"/>
<feature type="non-terminal residue" evidence="1">
    <location>
        <position position="1"/>
    </location>
</feature>
<dbReference type="Proteomes" id="UP000007800">
    <property type="component" value="Unassembled WGS sequence"/>
</dbReference>
<sequence>LHASDFNTLRQTVLQNVNRRRVKISGFLQESLQEANSSIRVNNNGRVLAYGFDRPG</sequence>
<name>C5LZL9_PERM5</name>
<keyword evidence="2" id="KW-1185">Reference proteome</keyword>
<evidence type="ECO:0000313" key="2">
    <source>
        <dbReference type="Proteomes" id="UP000007800"/>
    </source>
</evidence>
<dbReference type="EMBL" id="GG686940">
    <property type="protein sequence ID" value="EEQ97822.1"/>
    <property type="molecule type" value="Genomic_DNA"/>
</dbReference>
<gene>
    <name evidence="1" type="ORF">Pmar_PMAR014160</name>
</gene>
<feature type="non-terminal residue" evidence="1">
    <location>
        <position position="56"/>
    </location>
</feature>
<organism evidence="2">
    <name type="scientific">Perkinsus marinus (strain ATCC 50983 / TXsc)</name>
    <dbReference type="NCBI Taxonomy" id="423536"/>
    <lineage>
        <taxon>Eukaryota</taxon>
        <taxon>Sar</taxon>
        <taxon>Alveolata</taxon>
        <taxon>Perkinsozoa</taxon>
        <taxon>Perkinsea</taxon>
        <taxon>Perkinsida</taxon>
        <taxon>Perkinsidae</taxon>
        <taxon>Perkinsus</taxon>
    </lineage>
</organism>
<dbReference type="AlphaFoldDB" id="C5LZL9"/>
<accession>C5LZL9</accession>
<proteinExistence type="predicted"/>
<protein>
    <submittedName>
        <fullName evidence="1">Uncharacterized protein</fullName>
    </submittedName>
</protein>
<dbReference type="RefSeq" id="XP_002765105.1">
    <property type="nucleotide sequence ID" value="XM_002765059.1"/>
</dbReference>
<reference evidence="1 2" key="1">
    <citation type="submission" date="2008-07" db="EMBL/GenBank/DDBJ databases">
        <authorList>
            <person name="El-Sayed N."/>
            <person name="Caler E."/>
            <person name="Inman J."/>
            <person name="Amedeo P."/>
            <person name="Hass B."/>
            <person name="Wortman J."/>
        </authorList>
    </citation>
    <scope>NUCLEOTIDE SEQUENCE [LARGE SCALE GENOMIC DNA]</scope>
    <source>
        <strain evidence="2">ATCC 50983 / TXsc</strain>
    </source>
</reference>